<dbReference type="Proteomes" id="UP000800038">
    <property type="component" value="Unassembled WGS sequence"/>
</dbReference>
<gene>
    <name evidence="1" type="ORF">EJ02DRAFT_341136</name>
</gene>
<keyword evidence="2" id="KW-1185">Reference proteome</keyword>
<dbReference type="OrthoDB" id="3759542at2759"/>
<protein>
    <submittedName>
        <fullName evidence="1">Uncharacterized protein</fullName>
    </submittedName>
</protein>
<evidence type="ECO:0000313" key="2">
    <source>
        <dbReference type="Proteomes" id="UP000800038"/>
    </source>
</evidence>
<dbReference type="AlphaFoldDB" id="A0A6A5SUN9"/>
<proteinExistence type="predicted"/>
<name>A0A6A5SUN9_9PLEO</name>
<organism evidence="1 2">
    <name type="scientific">Clathrospora elynae</name>
    <dbReference type="NCBI Taxonomy" id="706981"/>
    <lineage>
        <taxon>Eukaryota</taxon>
        <taxon>Fungi</taxon>
        <taxon>Dikarya</taxon>
        <taxon>Ascomycota</taxon>
        <taxon>Pezizomycotina</taxon>
        <taxon>Dothideomycetes</taxon>
        <taxon>Pleosporomycetidae</taxon>
        <taxon>Pleosporales</taxon>
        <taxon>Diademaceae</taxon>
        <taxon>Clathrospora</taxon>
    </lineage>
</organism>
<sequence>MKHYIHHPAGPVVILTNNPSIVLHHQRKGWLTTPSFSSVLRSHPEWTPPRPPTTSPGATNMIKRLSSTILGSLSATLTMLPSYTSAVKEEEEEENNSGPIHWMTALERKWYWECGYAAPTTGWFICTEGEKAFDYRLENGKWEVGEDMPPRYETLALGGVEKAKKI</sequence>
<dbReference type="EMBL" id="ML976017">
    <property type="protein sequence ID" value="KAF1944365.1"/>
    <property type="molecule type" value="Genomic_DNA"/>
</dbReference>
<reference evidence="1" key="1">
    <citation type="journal article" date="2020" name="Stud. Mycol.">
        <title>101 Dothideomycetes genomes: a test case for predicting lifestyles and emergence of pathogens.</title>
        <authorList>
            <person name="Haridas S."/>
            <person name="Albert R."/>
            <person name="Binder M."/>
            <person name="Bloem J."/>
            <person name="Labutti K."/>
            <person name="Salamov A."/>
            <person name="Andreopoulos B."/>
            <person name="Baker S."/>
            <person name="Barry K."/>
            <person name="Bills G."/>
            <person name="Bluhm B."/>
            <person name="Cannon C."/>
            <person name="Castanera R."/>
            <person name="Culley D."/>
            <person name="Daum C."/>
            <person name="Ezra D."/>
            <person name="Gonzalez J."/>
            <person name="Henrissat B."/>
            <person name="Kuo A."/>
            <person name="Liang C."/>
            <person name="Lipzen A."/>
            <person name="Lutzoni F."/>
            <person name="Magnuson J."/>
            <person name="Mondo S."/>
            <person name="Nolan M."/>
            <person name="Ohm R."/>
            <person name="Pangilinan J."/>
            <person name="Park H.-J."/>
            <person name="Ramirez L."/>
            <person name="Alfaro M."/>
            <person name="Sun H."/>
            <person name="Tritt A."/>
            <person name="Yoshinaga Y."/>
            <person name="Zwiers L.-H."/>
            <person name="Turgeon B."/>
            <person name="Goodwin S."/>
            <person name="Spatafora J."/>
            <person name="Crous P."/>
            <person name="Grigoriev I."/>
        </authorList>
    </citation>
    <scope>NUCLEOTIDE SEQUENCE</scope>
    <source>
        <strain evidence="1">CBS 161.51</strain>
    </source>
</reference>
<accession>A0A6A5SUN9</accession>
<evidence type="ECO:0000313" key="1">
    <source>
        <dbReference type="EMBL" id="KAF1944365.1"/>
    </source>
</evidence>